<keyword evidence="10 12" id="KW-0067">ATP-binding</keyword>
<keyword evidence="5 12" id="KW-0028">Amino-acid biosynthesis</keyword>
<dbReference type="GO" id="GO:0005737">
    <property type="term" value="C:cytoplasm"/>
    <property type="evidence" value="ECO:0007669"/>
    <property type="project" value="UniProtKB-SubCell"/>
</dbReference>
<dbReference type="SUPFAM" id="SSF55060">
    <property type="entry name" value="GHMP Kinase, C-terminal domain"/>
    <property type="match status" value="1"/>
</dbReference>
<dbReference type="NCBIfam" id="TIGR00191">
    <property type="entry name" value="thrB"/>
    <property type="match status" value="1"/>
</dbReference>
<evidence type="ECO:0000313" key="16">
    <source>
        <dbReference type="EMBL" id="PRQ06746.1"/>
    </source>
</evidence>
<dbReference type="HAMAP" id="MF_00384">
    <property type="entry name" value="Homoser_kinase"/>
    <property type="match status" value="1"/>
</dbReference>
<dbReference type="RefSeq" id="WP_106090590.1">
    <property type="nucleotide sequence ID" value="NZ_PVNL01000069.1"/>
</dbReference>
<keyword evidence="12" id="KW-0963">Cytoplasm</keyword>
<name>A0A2S9YNT1_9BACT</name>
<evidence type="ECO:0000259" key="14">
    <source>
        <dbReference type="Pfam" id="PF00288"/>
    </source>
</evidence>
<dbReference type="UniPathway" id="UPA00050">
    <property type="reaction ID" value="UER00064"/>
</dbReference>
<organism evidence="16 17">
    <name type="scientific">Enhygromyxa salina</name>
    <dbReference type="NCBI Taxonomy" id="215803"/>
    <lineage>
        <taxon>Bacteria</taxon>
        <taxon>Pseudomonadati</taxon>
        <taxon>Myxococcota</taxon>
        <taxon>Polyangia</taxon>
        <taxon>Nannocystales</taxon>
        <taxon>Nannocystaceae</taxon>
        <taxon>Enhygromyxa</taxon>
    </lineage>
</organism>
<dbReference type="InterPro" id="IPR014721">
    <property type="entry name" value="Ribsml_uS5_D2-typ_fold_subgr"/>
</dbReference>
<evidence type="ECO:0000256" key="2">
    <source>
        <dbReference type="ARBA" id="ARBA00007370"/>
    </source>
</evidence>
<dbReference type="GO" id="GO:0005524">
    <property type="term" value="F:ATP binding"/>
    <property type="evidence" value="ECO:0007669"/>
    <property type="project" value="UniProtKB-UniRule"/>
</dbReference>
<dbReference type="InterPro" id="IPR036554">
    <property type="entry name" value="GHMP_kinase_C_sf"/>
</dbReference>
<sequence>MSDDQRAWPHPWVEAYAPATVSNLGPGFDCLGLAVHGPGDTVRARRRRQPGVVLTKITGDGGRLPLAADQNTACVAVTAMLERAGVADTLGVELELDKGLPLGSGLGSSGASACAALLAAAGALDLHVGNDAMIEAARAGEAVACGSPHPDNVAPAILGGIVLIAATQPLRVVSLPVPEDLWLAIYTPGCEVKTADARAVLPHQVGLDAAVRQSARLALLVHALHTGDLALLGEAIVDELVEPARAHLIPGFMDAKINAIEAGALACTISGAGPTCFALASSNEQAVALLEILDESFTHSGVSGRGQVDQVGPGARVTSKPLH</sequence>
<feature type="region of interest" description="Disordered" evidence="13">
    <location>
        <begin position="301"/>
        <end position="323"/>
    </location>
</feature>
<gene>
    <name evidence="12 16" type="primary">thrB</name>
    <name evidence="16" type="ORF">ENSA7_36220</name>
</gene>
<evidence type="ECO:0000256" key="6">
    <source>
        <dbReference type="ARBA" id="ARBA00022679"/>
    </source>
</evidence>
<feature type="binding site" evidence="12">
    <location>
        <begin position="101"/>
        <end position="111"/>
    </location>
    <ligand>
        <name>ATP</name>
        <dbReference type="ChEBI" id="CHEBI:30616"/>
    </ligand>
</feature>
<comment type="pathway">
    <text evidence="1 12">Amino-acid biosynthesis; L-threonine biosynthesis; L-threonine from L-aspartate: step 4/5.</text>
</comment>
<keyword evidence="7 12" id="KW-0791">Threonine biosynthesis</keyword>
<dbReference type="PANTHER" id="PTHR20861:SF1">
    <property type="entry name" value="HOMOSERINE KINASE"/>
    <property type="match status" value="1"/>
</dbReference>
<protein>
    <recommendedName>
        <fullName evidence="4 12">Homoserine kinase</fullName>
        <shortName evidence="12">HK</shortName>
        <shortName evidence="12">HSK</shortName>
        <ecNumber evidence="3 12">2.7.1.39</ecNumber>
    </recommendedName>
</protein>
<dbReference type="InterPro" id="IPR006203">
    <property type="entry name" value="GHMP_knse_ATP-bd_CS"/>
</dbReference>
<evidence type="ECO:0000313" key="17">
    <source>
        <dbReference type="Proteomes" id="UP000238823"/>
    </source>
</evidence>
<accession>A0A2S9YNT1</accession>
<dbReference type="Pfam" id="PF00288">
    <property type="entry name" value="GHMP_kinases_N"/>
    <property type="match status" value="1"/>
</dbReference>
<evidence type="ECO:0000256" key="11">
    <source>
        <dbReference type="ARBA" id="ARBA00049375"/>
    </source>
</evidence>
<dbReference type="EMBL" id="PVNL01000069">
    <property type="protein sequence ID" value="PRQ06746.1"/>
    <property type="molecule type" value="Genomic_DNA"/>
</dbReference>
<evidence type="ECO:0000256" key="13">
    <source>
        <dbReference type="SAM" id="MobiDB-lite"/>
    </source>
</evidence>
<feature type="domain" description="GHMP kinase N-terminal" evidence="14">
    <location>
        <begin position="74"/>
        <end position="160"/>
    </location>
</feature>
<comment type="similarity">
    <text evidence="2 12">Belongs to the GHMP kinase family. Homoserine kinase subfamily.</text>
</comment>
<dbReference type="OrthoDB" id="9769912at2"/>
<dbReference type="InterPro" id="IPR013750">
    <property type="entry name" value="GHMP_kinase_C_dom"/>
</dbReference>
<dbReference type="PRINTS" id="PR00958">
    <property type="entry name" value="HOMSERKINASE"/>
</dbReference>
<evidence type="ECO:0000256" key="8">
    <source>
        <dbReference type="ARBA" id="ARBA00022741"/>
    </source>
</evidence>
<dbReference type="PIRSF" id="PIRSF000676">
    <property type="entry name" value="Homoser_kin"/>
    <property type="match status" value="1"/>
</dbReference>
<keyword evidence="6 12" id="KW-0808">Transferase</keyword>
<dbReference type="GO" id="GO:0009088">
    <property type="term" value="P:threonine biosynthetic process"/>
    <property type="evidence" value="ECO:0007669"/>
    <property type="project" value="UniProtKB-UniRule"/>
</dbReference>
<dbReference type="InterPro" id="IPR000870">
    <property type="entry name" value="Homoserine_kinase"/>
</dbReference>
<feature type="domain" description="GHMP kinase C-terminal" evidence="15">
    <location>
        <begin position="221"/>
        <end position="297"/>
    </location>
</feature>
<comment type="subcellular location">
    <subcellularLocation>
        <location evidence="12">Cytoplasm</location>
    </subcellularLocation>
</comment>
<proteinExistence type="inferred from homology"/>
<dbReference type="InterPro" id="IPR020568">
    <property type="entry name" value="Ribosomal_Su5_D2-typ_SF"/>
</dbReference>
<evidence type="ECO:0000256" key="12">
    <source>
        <dbReference type="HAMAP-Rule" id="MF_00384"/>
    </source>
</evidence>
<dbReference type="AlphaFoldDB" id="A0A2S9YNT1"/>
<dbReference type="Pfam" id="PF08544">
    <property type="entry name" value="GHMP_kinases_C"/>
    <property type="match status" value="1"/>
</dbReference>
<dbReference type="EC" id="2.7.1.39" evidence="3 12"/>
<evidence type="ECO:0000256" key="10">
    <source>
        <dbReference type="ARBA" id="ARBA00022840"/>
    </source>
</evidence>
<evidence type="ECO:0000259" key="15">
    <source>
        <dbReference type="Pfam" id="PF08544"/>
    </source>
</evidence>
<evidence type="ECO:0000256" key="9">
    <source>
        <dbReference type="ARBA" id="ARBA00022777"/>
    </source>
</evidence>
<dbReference type="SUPFAM" id="SSF54211">
    <property type="entry name" value="Ribosomal protein S5 domain 2-like"/>
    <property type="match status" value="1"/>
</dbReference>
<dbReference type="NCBIfam" id="NF002288">
    <property type="entry name" value="PRK01212.1-4"/>
    <property type="match status" value="1"/>
</dbReference>
<evidence type="ECO:0000256" key="4">
    <source>
        <dbReference type="ARBA" id="ARBA00017858"/>
    </source>
</evidence>
<evidence type="ECO:0000256" key="5">
    <source>
        <dbReference type="ARBA" id="ARBA00022605"/>
    </source>
</evidence>
<comment type="catalytic activity">
    <reaction evidence="11 12">
        <text>L-homoserine + ATP = O-phospho-L-homoserine + ADP + H(+)</text>
        <dbReference type="Rhea" id="RHEA:13985"/>
        <dbReference type="ChEBI" id="CHEBI:15378"/>
        <dbReference type="ChEBI" id="CHEBI:30616"/>
        <dbReference type="ChEBI" id="CHEBI:57476"/>
        <dbReference type="ChEBI" id="CHEBI:57590"/>
        <dbReference type="ChEBI" id="CHEBI:456216"/>
        <dbReference type="EC" id="2.7.1.39"/>
    </reaction>
</comment>
<evidence type="ECO:0000256" key="1">
    <source>
        <dbReference type="ARBA" id="ARBA00005015"/>
    </source>
</evidence>
<reference evidence="16 17" key="1">
    <citation type="submission" date="2018-03" db="EMBL/GenBank/DDBJ databases">
        <title>Draft Genome Sequences of the Obligatory Marine Myxobacteria Enhygromyxa salina SWB007.</title>
        <authorList>
            <person name="Poehlein A."/>
            <person name="Moghaddam J.A."/>
            <person name="Harms H."/>
            <person name="Alanjari M."/>
            <person name="Koenig G.M."/>
            <person name="Daniel R."/>
            <person name="Schaeberle T.F."/>
        </authorList>
    </citation>
    <scope>NUCLEOTIDE SEQUENCE [LARGE SCALE GENOMIC DNA]</scope>
    <source>
        <strain evidence="16 17">SWB007</strain>
    </source>
</reference>
<comment type="caution">
    <text evidence="16">The sequence shown here is derived from an EMBL/GenBank/DDBJ whole genome shotgun (WGS) entry which is preliminary data.</text>
</comment>
<keyword evidence="9 12" id="KW-0418">Kinase</keyword>
<dbReference type="InterPro" id="IPR006204">
    <property type="entry name" value="GHMP_kinase_N_dom"/>
</dbReference>
<dbReference type="PROSITE" id="PS00627">
    <property type="entry name" value="GHMP_KINASES_ATP"/>
    <property type="match status" value="1"/>
</dbReference>
<evidence type="ECO:0000256" key="3">
    <source>
        <dbReference type="ARBA" id="ARBA00012078"/>
    </source>
</evidence>
<dbReference type="PANTHER" id="PTHR20861">
    <property type="entry name" value="HOMOSERINE/4-DIPHOSPHOCYTIDYL-2-C-METHYL-D-ERYTHRITOL KINASE"/>
    <property type="match status" value="1"/>
</dbReference>
<dbReference type="GO" id="GO:0004413">
    <property type="term" value="F:homoserine kinase activity"/>
    <property type="evidence" value="ECO:0007669"/>
    <property type="project" value="UniProtKB-UniRule"/>
</dbReference>
<keyword evidence="8 12" id="KW-0547">Nucleotide-binding</keyword>
<comment type="function">
    <text evidence="12">Catalyzes the ATP-dependent phosphorylation of L-homoserine to L-homoserine phosphate.</text>
</comment>
<dbReference type="Gene3D" id="3.30.70.890">
    <property type="entry name" value="GHMP kinase, C-terminal domain"/>
    <property type="match status" value="1"/>
</dbReference>
<dbReference type="Proteomes" id="UP000238823">
    <property type="component" value="Unassembled WGS sequence"/>
</dbReference>
<evidence type="ECO:0000256" key="7">
    <source>
        <dbReference type="ARBA" id="ARBA00022697"/>
    </source>
</evidence>
<dbReference type="Gene3D" id="3.30.230.10">
    <property type="match status" value="1"/>
</dbReference>